<feature type="domain" description="THUMP-like" evidence="1">
    <location>
        <begin position="322"/>
        <end position="390"/>
    </location>
</feature>
<dbReference type="Pfam" id="PF22013">
    <property type="entry name" value="PG_1098_Fer"/>
    <property type="match status" value="1"/>
</dbReference>
<evidence type="ECO:0008006" key="5">
    <source>
        <dbReference type="Google" id="ProtNLM"/>
    </source>
</evidence>
<evidence type="ECO:0000259" key="2">
    <source>
        <dbReference type="Pfam" id="PF22013"/>
    </source>
</evidence>
<dbReference type="Proteomes" id="UP001500027">
    <property type="component" value="Unassembled WGS sequence"/>
</dbReference>
<evidence type="ECO:0000259" key="1">
    <source>
        <dbReference type="Pfam" id="PF18096"/>
    </source>
</evidence>
<protein>
    <recommendedName>
        <fullName evidence="5">Class I SAM-dependent methyltransferase</fullName>
    </recommendedName>
</protein>
<accession>A0ABP8ED76</accession>
<feature type="domain" description="PG-1098 ferredoxin-like" evidence="2">
    <location>
        <begin position="279"/>
        <end position="321"/>
    </location>
</feature>
<proteinExistence type="predicted"/>
<dbReference type="Pfam" id="PF18096">
    <property type="entry name" value="Thump_like"/>
    <property type="match status" value="1"/>
</dbReference>
<dbReference type="InterPro" id="IPR029063">
    <property type="entry name" value="SAM-dependent_MTases_sf"/>
</dbReference>
<comment type="caution">
    <text evidence="3">The sequence shown here is derived from an EMBL/GenBank/DDBJ whole genome shotgun (WGS) entry which is preliminary data.</text>
</comment>
<sequence length="393" mass="45220">MYKRILNIDIQEFINNNLNSDANTLILKGSPFPEVDIKSIVEQIEAKKRCEKKLPTWFSSANIYYPNKLNIEQTSSEITAKYKSHLVSGKSIIDLTGGFGVDCFYFSKQFETVTHCEINQSLSDIVTHNYEQWGVTNIQTICDDGLNFLKQNGNSFNWIYIDPSRRHDSKGKVFFLKDCLPNVPEHLDTLFEYSNNILIKTSPLLDISIGINELEHVKKIHVVSVNNEVKELLWVLEKGYSQHVSIKTVNLKSDSMDSFEFSIHEENEAIASYHAPLFYLYEPNPALLKSGGFNIVSQNLQVHKLHKHSHLYTSDNLIDFPGRRFQINDVIVYNNKSLKRLGIKKANITTRNFPETVQQIRKKSKIKDGGDVYLFFTTTLDDKKLIVMCNRIN</sequence>
<dbReference type="InterPro" id="IPR054168">
    <property type="entry name" value="PG_1098_Fer"/>
</dbReference>
<dbReference type="Gene3D" id="3.40.50.150">
    <property type="entry name" value="Vaccinia Virus protein VP39"/>
    <property type="match status" value="1"/>
</dbReference>
<evidence type="ECO:0000313" key="4">
    <source>
        <dbReference type="Proteomes" id="UP001500027"/>
    </source>
</evidence>
<gene>
    <name evidence="3" type="ORF">GCM10022257_21380</name>
</gene>
<evidence type="ECO:0000313" key="3">
    <source>
        <dbReference type="EMBL" id="GAA4270037.1"/>
    </source>
</evidence>
<dbReference type="Gene3D" id="1.10.10.1110">
    <property type="entry name" value="Methyltransferase PG1098, N-terminal domain"/>
    <property type="match status" value="1"/>
</dbReference>
<keyword evidence="4" id="KW-1185">Reference proteome</keyword>
<reference evidence="4" key="1">
    <citation type="journal article" date="2019" name="Int. J. Syst. Evol. Microbiol.">
        <title>The Global Catalogue of Microorganisms (GCM) 10K type strain sequencing project: providing services to taxonomists for standard genome sequencing and annotation.</title>
        <authorList>
            <consortium name="The Broad Institute Genomics Platform"/>
            <consortium name="The Broad Institute Genome Sequencing Center for Infectious Disease"/>
            <person name="Wu L."/>
            <person name="Ma J."/>
        </authorList>
    </citation>
    <scope>NUCLEOTIDE SEQUENCE [LARGE SCALE GENOMIC DNA]</scope>
    <source>
        <strain evidence="4">JCM 17452</strain>
    </source>
</reference>
<organism evidence="3 4">
    <name type="scientific">Hyunsoonleella aestuarii</name>
    <dbReference type="NCBI Taxonomy" id="912802"/>
    <lineage>
        <taxon>Bacteria</taxon>
        <taxon>Pseudomonadati</taxon>
        <taxon>Bacteroidota</taxon>
        <taxon>Flavobacteriia</taxon>
        <taxon>Flavobacteriales</taxon>
        <taxon>Flavobacteriaceae</taxon>
    </lineage>
</organism>
<dbReference type="InterPro" id="IPR041497">
    <property type="entry name" value="Thump-like"/>
</dbReference>
<name>A0ABP8ED76_9FLAO</name>
<dbReference type="EMBL" id="BAABAV010000002">
    <property type="protein sequence ID" value="GAA4270037.1"/>
    <property type="molecule type" value="Genomic_DNA"/>
</dbReference>
<dbReference type="SUPFAM" id="SSF53335">
    <property type="entry name" value="S-adenosyl-L-methionine-dependent methyltransferases"/>
    <property type="match status" value="1"/>
</dbReference>